<sequence>MERAEHDIATELVNVADLSLDELLMRPSEDLGPSVRRILLQVELPEPLTASAIGTNC</sequence>
<dbReference type="RefSeq" id="WP_165264323.1">
    <property type="nucleotide sequence ID" value="NZ_JAAKZY010000120.1"/>
</dbReference>
<name>A0A6G4VD77_9ACTN</name>
<protein>
    <submittedName>
        <fullName evidence="1">Uncharacterized protein</fullName>
    </submittedName>
</protein>
<gene>
    <name evidence="1" type="ORF">G5C60_31045</name>
</gene>
<dbReference type="Proteomes" id="UP000472335">
    <property type="component" value="Unassembled WGS sequence"/>
</dbReference>
<comment type="caution">
    <text evidence="1">The sequence shown here is derived from an EMBL/GenBank/DDBJ whole genome shotgun (WGS) entry which is preliminary data.</text>
</comment>
<keyword evidence="2" id="KW-1185">Reference proteome</keyword>
<dbReference type="EMBL" id="JAAKZY010000120">
    <property type="protein sequence ID" value="NGO11921.1"/>
    <property type="molecule type" value="Genomic_DNA"/>
</dbReference>
<evidence type="ECO:0000313" key="2">
    <source>
        <dbReference type="Proteomes" id="UP000472335"/>
    </source>
</evidence>
<dbReference type="AlphaFoldDB" id="A0A6G4VD77"/>
<accession>A0A6G4VD77</accession>
<evidence type="ECO:0000313" key="1">
    <source>
        <dbReference type="EMBL" id="NGO11921.1"/>
    </source>
</evidence>
<organism evidence="1 2">
    <name type="scientific">Streptomyces scabichelini</name>
    <dbReference type="NCBI Taxonomy" id="2711217"/>
    <lineage>
        <taxon>Bacteria</taxon>
        <taxon>Bacillati</taxon>
        <taxon>Actinomycetota</taxon>
        <taxon>Actinomycetes</taxon>
        <taxon>Kitasatosporales</taxon>
        <taxon>Streptomycetaceae</taxon>
        <taxon>Streptomyces</taxon>
    </lineage>
</organism>
<reference evidence="1 2" key="1">
    <citation type="submission" date="2020-02" db="EMBL/GenBank/DDBJ databases">
        <title>Whole-genome analyses of novel actinobacteria.</title>
        <authorList>
            <person name="Sahin N."/>
            <person name="Gencbay T."/>
        </authorList>
    </citation>
    <scope>NUCLEOTIDE SEQUENCE [LARGE SCALE GENOMIC DNA]</scope>
    <source>
        <strain evidence="1 2">HC44</strain>
    </source>
</reference>
<proteinExistence type="predicted"/>